<dbReference type="AlphaFoldDB" id="A0A926ETM4"/>
<dbReference type="InterPro" id="IPR011650">
    <property type="entry name" value="Peptidase_M20_dimer"/>
</dbReference>
<dbReference type="PANTHER" id="PTHR43270:SF8">
    <property type="entry name" value="DI- AND TRIPEPTIDASE DUG2-RELATED"/>
    <property type="match status" value="1"/>
</dbReference>
<dbReference type="Pfam" id="PF07687">
    <property type="entry name" value="M20_dimer"/>
    <property type="match status" value="1"/>
</dbReference>
<evidence type="ECO:0000256" key="1">
    <source>
        <dbReference type="ARBA" id="ARBA00022670"/>
    </source>
</evidence>
<name>A0A926ETM4_9FIRM</name>
<dbReference type="Gene3D" id="3.40.630.10">
    <property type="entry name" value="Zn peptidases"/>
    <property type="match status" value="1"/>
</dbReference>
<dbReference type="PANTHER" id="PTHR43270">
    <property type="entry name" value="BETA-ALA-HIS DIPEPTIDASE"/>
    <property type="match status" value="1"/>
</dbReference>
<evidence type="ECO:0000256" key="2">
    <source>
        <dbReference type="ARBA" id="ARBA00022723"/>
    </source>
</evidence>
<dbReference type="Gene3D" id="3.30.70.360">
    <property type="match status" value="1"/>
</dbReference>
<keyword evidence="3" id="KW-0378">Hydrolase</keyword>
<dbReference type="GO" id="GO:0006508">
    <property type="term" value="P:proteolysis"/>
    <property type="evidence" value="ECO:0007669"/>
    <property type="project" value="UniProtKB-KW"/>
</dbReference>
<dbReference type="Proteomes" id="UP000601171">
    <property type="component" value="Unassembled WGS sequence"/>
</dbReference>
<gene>
    <name evidence="5" type="ORF">H8707_04180</name>
</gene>
<organism evidence="5 6">
    <name type="scientific">Paratissierella segnis</name>
    <dbReference type="NCBI Taxonomy" id="2763679"/>
    <lineage>
        <taxon>Bacteria</taxon>
        <taxon>Bacillati</taxon>
        <taxon>Bacillota</taxon>
        <taxon>Tissierellia</taxon>
        <taxon>Tissierellales</taxon>
        <taxon>Tissierellaceae</taxon>
        <taxon>Paratissierella</taxon>
    </lineage>
</organism>
<keyword evidence="2" id="KW-0479">Metal-binding</keyword>
<proteinExistence type="predicted"/>
<evidence type="ECO:0000313" key="6">
    <source>
        <dbReference type="Proteomes" id="UP000601171"/>
    </source>
</evidence>
<dbReference type="EMBL" id="JACRTG010000011">
    <property type="protein sequence ID" value="MBC8587436.1"/>
    <property type="molecule type" value="Genomic_DNA"/>
</dbReference>
<dbReference type="Pfam" id="PF01546">
    <property type="entry name" value="Peptidase_M20"/>
    <property type="match status" value="1"/>
</dbReference>
<dbReference type="SUPFAM" id="SSF53187">
    <property type="entry name" value="Zn-dependent exopeptidases"/>
    <property type="match status" value="1"/>
</dbReference>
<keyword evidence="1" id="KW-0645">Protease</keyword>
<protein>
    <submittedName>
        <fullName evidence="5">M20/M25/M40 family metallo-hydrolase</fullName>
    </submittedName>
</protein>
<dbReference type="RefSeq" id="WP_262428896.1">
    <property type="nucleotide sequence ID" value="NZ_JACRTG010000011.1"/>
</dbReference>
<dbReference type="GO" id="GO:0046872">
    <property type="term" value="F:metal ion binding"/>
    <property type="evidence" value="ECO:0007669"/>
    <property type="project" value="UniProtKB-KW"/>
</dbReference>
<evidence type="ECO:0000256" key="3">
    <source>
        <dbReference type="ARBA" id="ARBA00022801"/>
    </source>
</evidence>
<evidence type="ECO:0000313" key="5">
    <source>
        <dbReference type="EMBL" id="MBC8587436.1"/>
    </source>
</evidence>
<sequence length="480" mass="53883">MKQKDWLQDVYNHIEENFYDTHLPRVKKLVQQPSIAGTGEGIEECSQMVMDILKELGCKDIDREYFVHSPVVTGMLEADVEDAPSIIMYGMYDVQPADPYDEWTVEPFEGVIKDFPPYGESMVARGVANSKGPLVCFINAVESIKKVAGYMPINIFFIVEGEEEMGSESLIEYTKKYSDKLSKFDAVFLNGTRQDENGKPFIILGNKGMLFLDVEVTGGDWGGPTEVDLHSSNAAWVGSPTWRLVHALACLRDAEDNILVDGFFDDMVPLTEEDEHLTQRMIDVFDENMYLNKRLHAKKFMKDLSGGDALRELLWHPTFNIAGIWAGYQGPATKTVLPYKANAKLDIRLLPNQDADDIYDKIRAHLDKHGFEDVKLIQRQGGKYAKTDSSTQAAQAAIMAMDNSGLEGGSPWPIFPGHGPAYLFTSEPIGIPFVSYGLGKSGRIHAPDEWFTIEGMIDNEKSCSAYIYYLEKIHNESKNK</sequence>
<dbReference type="InterPro" id="IPR051458">
    <property type="entry name" value="Cyt/Met_Dipeptidase"/>
</dbReference>
<dbReference type="GO" id="GO:0008233">
    <property type="term" value="F:peptidase activity"/>
    <property type="evidence" value="ECO:0007669"/>
    <property type="project" value="UniProtKB-KW"/>
</dbReference>
<evidence type="ECO:0000259" key="4">
    <source>
        <dbReference type="Pfam" id="PF07687"/>
    </source>
</evidence>
<dbReference type="InterPro" id="IPR002933">
    <property type="entry name" value="Peptidase_M20"/>
</dbReference>
<keyword evidence="6" id="KW-1185">Reference proteome</keyword>
<feature type="domain" description="Peptidase M20 dimerisation" evidence="4">
    <location>
        <begin position="226"/>
        <end position="372"/>
    </location>
</feature>
<accession>A0A926ETM4</accession>
<comment type="caution">
    <text evidence="5">The sequence shown here is derived from an EMBL/GenBank/DDBJ whole genome shotgun (WGS) entry which is preliminary data.</text>
</comment>
<reference evidence="5" key="1">
    <citation type="submission" date="2020-08" db="EMBL/GenBank/DDBJ databases">
        <title>Genome public.</title>
        <authorList>
            <person name="Liu C."/>
            <person name="Sun Q."/>
        </authorList>
    </citation>
    <scope>NUCLEOTIDE SEQUENCE</scope>
    <source>
        <strain evidence="5">BX21</strain>
    </source>
</reference>